<keyword evidence="2" id="KW-0238">DNA-binding</keyword>
<dbReference type="PROSITE" id="PS50932">
    <property type="entry name" value="HTH_LACI_2"/>
    <property type="match status" value="1"/>
</dbReference>
<evidence type="ECO:0000256" key="1">
    <source>
        <dbReference type="ARBA" id="ARBA00023015"/>
    </source>
</evidence>
<dbReference type="CDD" id="cd01392">
    <property type="entry name" value="HTH_LacI"/>
    <property type="match status" value="1"/>
</dbReference>
<evidence type="ECO:0000313" key="7">
    <source>
        <dbReference type="Proteomes" id="UP000179769"/>
    </source>
</evidence>
<dbReference type="Pfam" id="PF13377">
    <property type="entry name" value="Peripla_BP_3"/>
    <property type="match status" value="1"/>
</dbReference>
<dbReference type="InterPro" id="IPR000843">
    <property type="entry name" value="HTH_LacI"/>
</dbReference>
<comment type="caution">
    <text evidence="6">The sequence shown here is derived from an EMBL/GenBank/DDBJ whole genome shotgun (WGS) entry which is preliminary data.</text>
</comment>
<feature type="compositionally biased region" description="Basic and acidic residues" evidence="4">
    <location>
        <begin position="332"/>
        <end position="342"/>
    </location>
</feature>
<dbReference type="Gene3D" id="1.10.260.40">
    <property type="entry name" value="lambda repressor-like DNA-binding domains"/>
    <property type="match status" value="1"/>
</dbReference>
<dbReference type="PANTHER" id="PTHR30146">
    <property type="entry name" value="LACI-RELATED TRANSCRIPTIONAL REPRESSOR"/>
    <property type="match status" value="1"/>
</dbReference>
<dbReference type="PANTHER" id="PTHR30146:SF138">
    <property type="entry name" value="TRANSCRIPTIONAL REGULATORY PROTEIN"/>
    <property type="match status" value="1"/>
</dbReference>
<dbReference type="SUPFAM" id="SSF53822">
    <property type="entry name" value="Periplasmic binding protein-like I"/>
    <property type="match status" value="1"/>
</dbReference>
<dbReference type="Pfam" id="PF00356">
    <property type="entry name" value="LacI"/>
    <property type="match status" value="1"/>
</dbReference>
<dbReference type="SMART" id="SM00354">
    <property type="entry name" value="HTH_LACI"/>
    <property type="match status" value="1"/>
</dbReference>
<dbReference type="InterPro" id="IPR046335">
    <property type="entry name" value="LacI/GalR-like_sensor"/>
</dbReference>
<keyword evidence="3" id="KW-0804">Transcription</keyword>
<dbReference type="SUPFAM" id="SSF47413">
    <property type="entry name" value="lambda repressor-like DNA-binding domains"/>
    <property type="match status" value="1"/>
</dbReference>
<dbReference type="InterPro" id="IPR028082">
    <property type="entry name" value="Peripla_BP_I"/>
</dbReference>
<dbReference type="CDD" id="cd06267">
    <property type="entry name" value="PBP1_LacI_sugar_binding-like"/>
    <property type="match status" value="1"/>
</dbReference>
<sequence length="342" mass="36652">MSDRKTTSGRETGGRKPSATIYDIAKAVGVSPSTVSRALNKPGRINAKTEQRINDAAYALGYQVNPLARALPTGRTGMVAVLISDIANPVYFDVLRGAERVASGAGHTLVFADSQESPTLEFGIARRLQSSVDGLLLVASRLTDAQINELADTKPLVIANRRVDGIPSVILDVTPGLTQAINHLQELGHRSIGYLSGPTASWMNHRRWNTLLDECLARGLSIVEIPVEDPTTGGGAGVIRRILASRVTAVIAYNDLMALGVLREYKRQSIDVPGQLSIIGFDDIYGADFTTPSLTTVHSPLADVGEAAMRRLLVEANGHTDAEAPDLPTHLVIRESTAEPRH</sequence>
<accession>A0A1S1PJ62</accession>
<dbReference type="PROSITE" id="PS00356">
    <property type="entry name" value="HTH_LACI_1"/>
    <property type="match status" value="1"/>
</dbReference>
<dbReference type="GO" id="GO:0000976">
    <property type="term" value="F:transcription cis-regulatory region binding"/>
    <property type="evidence" value="ECO:0007669"/>
    <property type="project" value="TreeGrafter"/>
</dbReference>
<reference evidence="7" key="1">
    <citation type="submission" date="2016-07" db="EMBL/GenBank/DDBJ databases">
        <title>Frankia sp. NRRL B-16219 Genome sequencing.</title>
        <authorList>
            <person name="Ghodhbane-Gtari F."/>
            <person name="Swanson E."/>
            <person name="Gueddou A."/>
            <person name="Louati M."/>
            <person name="Nouioui I."/>
            <person name="Hezbri K."/>
            <person name="Abebe-Akele F."/>
            <person name="Simpson S."/>
            <person name="Morris K."/>
            <person name="Thomas K."/>
            <person name="Gtari M."/>
            <person name="Tisa L.S."/>
        </authorList>
    </citation>
    <scope>NUCLEOTIDE SEQUENCE [LARGE SCALE GENOMIC DNA]</scope>
    <source>
        <strain evidence="7">NRRL B-16219</strain>
    </source>
</reference>
<dbReference type="Gene3D" id="3.40.50.2300">
    <property type="match status" value="2"/>
</dbReference>
<dbReference type="AlphaFoldDB" id="A0A1S1PJ62"/>
<dbReference type="EMBL" id="MAXA01000255">
    <property type="protein sequence ID" value="OHV21346.1"/>
    <property type="molecule type" value="Genomic_DNA"/>
</dbReference>
<evidence type="ECO:0000256" key="2">
    <source>
        <dbReference type="ARBA" id="ARBA00023125"/>
    </source>
</evidence>
<keyword evidence="1" id="KW-0805">Transcription regulation</keyword>
<keyword evidence="7" id="KW-1185">Reference proteome</keyword>
<dbReference type="InterPro" id="IPR010982">
    <property type="entry name" value="Lambda_DNA-bd_dom_sf"/>
</dbReference>
<feature type="region of interest" description="Disordered" evidence="4">
    <location>
        <begin position="319"/>
        <end position="342"/>
    </location>
</feature>
<protein>
    <recommendedName>
        <fullName evidence="5">HTH lacI-type domain-containing protein</fullName>
    </recommendedName>
</protein>
<dbReference type="Proteomes" id="UP000179769">
    <property type="component" value="Unassembled WGS sequence"/>
</dbReference>
<name>A0A1S1PJ62_9ACTN</name>
<gene>
    <name evidence="6" type="ORF">BBK14_26830</name>
</gene>
<evidence type="ECO:0000259" key="5">
    <source>
        <dbReference type="PROSITE" id="PS50932"/>
    </source>
</evidence>
<proteinExistence type="predicted"/>
<feature type="domain" description="HTH lacI-type" evidence="5">
    <location>
        <begin position="19"/>
        <end position="73"/>
    </location>
</feature>
<evidence type="ECO:0000256" key="3">
    <source>
        <dbReference type="ARBA" id="ARBA00023163"/>
    </source>
</evidence>
<dbReference type="GO" id="GO:0003700">
    <property type="term" value="F:DNA-binding transcription factor activity"/>
    <property type="evidence" value="ECO:0007669"/>
    <property type="project" value="TreeGrafter"/>
</dbReference>
<organism evidence="6 7">
    <name type="scientific">Parafrankia soli</name>
    <dbReference type="NCBI Taxonomy" id="2599596"/>
    <lineage>
        <taxon>Bacteria</taxon>
        <taxon>Bacillati</taxon>
        <taxon>Actinomycetota</taxon>
        <taxon>Actinomycetes</taxon>
        <taxon>Frankiales</taxon>
        <taxon>Frankiaceae</taxon>
        <taxon>Parafrankia</taxon>
    </lineage>
</organism>
<evidence type="ECO:0000256" key="4">
    <source>
        <dbReference type="SAM" id="MobiDB-lite"/>
    </source>
</evidence>
<evidence type="ECO:0000313" key="6">
    <source>
        <dbReference type="EMBL" id="OHV21346.1"/>
    </source>
</evidence>